<accession>A0A8S5NP84</accession>
<dbReference type="Gene3D" id="3.30.2000.10">
    <property type="entry name" value="Phage tail protein-like"/>
    <property type="match status" value="1"/>
</dbReference>
<dbReference type="InterPro" id="IPR035934">
    <property type="entry name" value="Phage_tail_protein-like_sf"/>
</dbReference>
<proteinExistence type="predicted"/>
<evidence type="ECO:0000313" key="1">
    <source>
        <dbReference type="EMBL" id="DAD96040.1"/>
    </source>
</evidence>
<organism evidence="1">
    <name type="scientific">Myoviridae sp. ctpjm1</name>
    <dbReference type="NCBI Taxonomy" id="2826699"/>
    <lineage>
        <taxon>Viruses</taxon>
        <taxon>Duplodnaviria</taxon>
        <taxon>Heunggongvirae</taxon>
        <taxon>Uroviricota</taxon>
        <taxon>Caudoviricetes</taxon>
    </lineage>
</organism>
<dbReference type="SUPFAM" id="SSF143749">
    <property type="entry name" value="Phage tail protein-like"/>
    <property type="match status" value="1"/>
</dbReference>
<sequence length="159" mass="17681">MAATLPILTAVRDHLREQLAGYSVELFPDKPAQYRFMHPKGAVLVGYQGSRFGKLEDTGRIAQQRDLTLHLTVFGRGVHHDGAALDLLDALRLAVVGYRPPDCLPCHLISEQFLAEDGGAWQYQLLVQTETQQIEQYEAPSAPKLTSVYLRQQGSPQTP</sequence>
<dbReference type="InterPro" id="IPR038042">
    <property type="entry name" value="Gp37-like"/>
</dbReference>
<reference evidence="1" key="1">
    <citation type="journal article" date="2021" name="Proc. Natl. Acad. Sci. U.S.A.">
        <title>A Catalog of Tens of Thousands of Viruses from Human Metagenomes Reveals Hidden Associations with Chronic Diseases.</title>
        <authorList>
            <person name="Tisza M.J."/>
            <person name="Buck C.B."/>
        </authorList>
    </citation>
    <scope>NUCLEOTIDE SEQUENCE</scope>
    <source>
        <strain evidence="1">Ctpjm1</strain>
    </source>
</reference>
<protein>
    <submittedName>
        <fullName evidence="1">Tail completion protein</fullName>
    </submittedName>
</protein>
<name>A0A8S5NP84_9CAUD</name>
<dbReference type="EMBL" id="BK015208">
    <property type="protein sequence ID" value="DAD96040.1"/>
    <property type="molecule type" value="Genomic_DNA"/>
</dbReference>
<dbReference type="Pfam" id="PF09646">
    <property type="entry name" value="Gp37"/>
    <property type="match status" value="1"/>
</dbReference>
<dbReference type="InterPro" id="IPR018602">
    <property type="entry name" value="Gp37/STM4215"/>
</dbReference>